<feature type="domain" description="Methyltransferase" evidence="2">
    <location>
        <begin position="55"/>
        <end position="156"/>
    </location>
</feature>
<keyword evidence="3" id="KW-0489">Methyltransferase</keyword>
<dbReference type="GO" id="GO:0008168">
    <property type="term" value="F:methyltransferase activity"/>
    <property type="evidence" value="ECO:0007669"/>
    <property type="project" value="UniProtKB-KW"/>
</dbReference>
<keyword evidence="1 3" id="KW-0808">Transferase</keyword>
<dbReference type="PANTHER" id="PTHR43861">
    <property type="entry name" value="TRANS-ACONITATE 2-METHYLTRANSFERASE-RELATED"/>
    <property type="match status" value="1"/>
</dbReference>
<gene>
    <name evidence="3" type="ORF">ENU31_03105</name>
</gene>
<dbReference type="Pfam" id="PF13649">
    <property type="entry name" value="Methyltransf_25"/>
    <property type="match status" value="1"/>
</dbReference>
<evidence type="ECO:0000256" key="1">
    <source>
        <dbReference type="ARBA" id="ARBA00022679"/>
    </source>
</evidence>
<dbReference type="EMBL" id="DTCA01000098">
    <property type="protein sequence ID" value="HGM07381.1"/>
    <property type="molecule type" value="Genomic_DNA"/>
</dbReference>
<protein>
    <submittedName>
        <fullName evidence="3">Class I SAM-dependent methyltransferase</fullName>
    </submittedName>
</protein>
<comment type="caution">
    <text evidence="3">The sequence shown here is derived from an EMBL/GenBank/DDBJ whole genome shotgun (WGS) entry which is preliminary data.</text>
</comment>
<dbReference type="AlphaFoldDB" id="A0A7C4D0T3"/>
<proteinExistence type="predicted"/>
<dbReference type="SUPFAM" id="SSF53335">
    <property type="entry name" value="S-adenosyl-L-methionine-dependent methyltransferases"/>
    <property type="match status" value="1"/>
</dbReference>
<organism evidence="3">
    <name type="scientific">Ignisphaera aggregans</name>
    <dbReference type="NCBI Taxonomy" id="334771"/>
    <lineage>
        <taxon>Archaea</taxon>
        <taxon>Thermoproteota</taxon>
        <taxon>Thermoprotei</taxon>
        <taxon>Desulfurococcales</taxon>
        <taxon>Desulfurococcaceae</taxon>
        <taxon>Ignisphaera</taxon>
    </lineage>
</organism>
<evidence type="ECO:0000313" key="3">
    <source>
        <dbReference type="EMBL" id="HGM07381.1"/>
    </source>
</evidence>
<name>A0A7C4D0T3_9CREN</name>
<dbReference type="Gene3D" id="2.20.25.110">
    <property type="entry name" value="S-adenosyl-L-methionine-dependent methyltransferases"/>
    <property type="match status" value="1"/>
</dbReference>
<accession>A0A7C4D0T3</accession>
<dbReference type="InterPro" id="IPR029063">
    <property type="entry name" value="SAM-dependent_MTases_sf"/>
</dbReference>
<dbReference type="InterPro" id="IPR041698">
    <property type="entry name" value="Methyltransf_25"/>
</dbReference>
<dbReference type="Gene3D" id="3.40.50.150">
    <property type="entry name" value="Vaccinia Virus protein VP39"/>
    <property type="match status" value="1"/>
</dbReference>
<reference evidence="3" key="1">
    <citation type="journal article" date="2020" name="mSystems">
        <title>Genome- and Community-Level Interaction Insights into Carbon Utilization and Element Cycling Functions of Hydrothermarchaeota in Hydrothermal Sediment.</title>
        <authorList>
            <person name="Zhou Z."/>
            <person name="Liu Y."/>
            <person name="Xu W."/>
            <person name="Pan J."/>
            <person name="Luo Z.H."/>
            <person name="Li M."/>
        </authorList>
    </citation>
    <scope>NUCLEOTIDE SEQUENCE [LARGE SCALE GENOMIC DNA]</scope>
    <source>
        <strain evidence="3">SpSt-658</strain>
    </source>
</reference>
<dbReference type="GO" id="GO:0032259">
    <property type="term" value="P:methylation"/>
    <property type="evidence" value="ECO:0007669"/>
    <property type="project" value="UniProtKB-KW"/>
</dbReference>
<evidence type="ECO:0000259" key="2">
    <source>
        <dbReference type="Pfam" id="PF13649"/>
    </source>
</evidence>
<sequence>MKESKMSDIVVNYFIEKGELFRRIMDSRIMTMRAKKIAKGIAKQLMMLGIEKGYVLDVGCGTGRVALELAEIGYNVVGIDISPIYIDIASERAKSRGLNNRVTFILCDARFIDQCSFDSTRFDAVIFVWSSVIGYYDEETDVRILSTIRNMVKDSGVLMFVDFVNKDYLVMELGLIGPRLVAYDYDDVIVLEHTIFNPVVSEILIKQRFYRKEGLNYIFLDEAMFRMRIYSLSELVDIARRSGWCIHKVLKDVEGEPGYTPLKPLNIIFTLCREQENAR</sequence>
<dbReference type="CDD" id="cd02440">
    <property type="entry name" value="AdoMet_MTases"/>
    <property type="match status" value="1"/>
</dbReference>